<name>A0A0R1H5Y6_9LACO</name>
<comment type="caution">
    <text evidence="1">The sequence shown here is derived from an EMBL/GenBank/DDBJ whole genome shotgun (WGS) entry which is preliminary data.</text>
</comment>
<dbReference type="Pfam" id="PF08860">
    <property type="entry name" value="DUF1827"/>
    <property type="match status" value="1"/>
</dbReference>
<reference evidence="1 2" key="1">
    <citation type="journal article" date="2015" name="Genome Announc.">
        <title>Expanding the biotechnology potential of lactobacilli through comparative genomics of 213 strains and associated genera.</title>
        <authorList>
            <person name="Sun Z."/>
            <person name="Harris H.M."/>
            <person name="McCann A."/>
            <person name="Guo C."/>
            <person name="Argimon S."/>
            <person name="Zhang W."/>
            <person name="Yang X."/>
            <person name="Jeffery I.B."/>
            <person name="Cooney J.C."/>
            <person name="Kagawa T.F."/>
            <person name="Liu W."/>
            <person name="Song Y."/>
            <person name="Salvetti E."/>
            <person name="Wrobel A."/>
            <person name="Rasinkangas P."/>
            <person name="Parkhill J."/>
            <person name="Rea M.C."/>
            <person name="O'Sullivan O."/>
            <person name="Ritari J."/>
            <person name="Douillard F.P."/>
            <person name="Paul Ross R."/>
            <person name="Yang R."/>
            <person name="Briner A.E."/>
            <person name="Felis G.E."/>
            <person name="de Vos W.M."/>
            <person name="Barrangou R."/>
            <person name="Klaenhammer T.R."/>
            <person name="Caufield P.W."/>
            <person name="Cui Y."/>
            <person name="Zhang H."/>
            <person name="O'Toole P.W."/>
        </authorList>
    </citation>
    <scope>NUCLEOTIDE SEQUENCE [LARGE SCALE GENOMIC DNA]</scope>
    <source>
        <strain evidence="1 2">DSM 20534</strain>
    </source>
</reference>
<evidence type="ECO:0008006" key="3">
    <source>
        <dbReference type="Google" id="ProtNLM"/>
    </source>
</evidence>
<organism evidence="1 2">
    <name type="scientific">Amylolactobacillus amylotrophicus DSM 20534</name>
    <dbReference type="NCBI Taxonomy" id="1423722"/>
    <lineage>
        <taxon>Bacteria</taxon>
        <taxon>Bacillati</taxon>
        <taxon>Bacillota</taxon>
        <taxon>Bacilli</taxon>
        <taxon>Lactobacillales</taxon>
        <taxon>Lactobacillaceae</taxon>
        <taxon>Amylolactobacillus</taxon>
    </lineage>
</organism>
<dbReference type="PATRIC" id="fig|1423722.3.peg.543"/>
<gene>
    <name evidence="1" type="ORF">FC62_GL000534</name>
</gene>
<proteinExistence type="predicted"/>
<dbReference type="EMBL" id="AZCV01000001">
    <property type="protein sequence ID" value="KRK38842.1"/>
    <property type="molecule type" value="Genomic_DNA"/>
</dbReference>
<dbReference type="AlphaFoldDB" id="A0A0R1H5Y6"/>
<evidence type="ECO:0000313" key="2">
    <source>
        <dbReference type="Proteomes" id="UP000050909"/>
    </source>
</evidence>
<keyword evidence="2" id="KW-1185">Reference proteome</keyword>
<dbReference type="Proteomes" id="UP000050909">
    <property type="component" value="Unassembled WGS sequence"/>
</dbReference>
<sequence>MVENQLAATDANLIKVYSLGNTTVIYSEARRHIDAVISNKVRKIKQMEVDFVIDNLFEKEIRPKLEINETERHRVIDITLRRETA</sequence>
<dbReference type="Gene3D" id="3.40.1720.10">
    <property type="entry name" value="Streptococcus thermophilus LMG 18311 protein like"/>
    <property type="match status" value="1"/>
</dbReference>
<protein>
    <recommendedName>
        <fullName evidence="3">Na+-translocating membrane potential-generating system MpsC domain-containing protein</fullName>
    </recommendedName>
</protein>
<dbReference type="InterPro" id="IPR014959">
    <property type="entry name" value="DUF1827"/>
</dbReference>
<evidence type="ECO:0000313" key="1">
    <source>
        <dbReference type="EMBL" id="KRK38842.1"/>
    </source>
</evidence>
<dbReference type="InterPro" id="IPR038226">
    <property type="entry name" value="LMG18311-like_sf"/>
</dbReference>
<accession>A0A0R1H5Y6</accession>